<evidence type="ECO:0000313" key="2">
    <source>
        <dbReference type="EMBL" id="CAB4324034.1"/>
    </source>
</evidence>
<dbReference type="EMBL" id="CAEMXZ010000096">
    <property type="protein sequence ID" value="CAB4324034.1"/>
    <property type="molecule type" value="Genomic_DNA"/>
</dbReference>
<protein>
    <submittedName>
        <fullName evidence="2">Unannotated protein</fullName>
    </submittedName>
</protein>
<dbReference type="PANTHER" id="PTHR30388">
    <property type="entry name" value="ALDEHYDE OXIDOREDUCTASE MOLYBDENUM COFACTOR ASSEMBLY PROTEIN"/>
    <property type="match status" value="1"/>
</dbReference>
<dbReference type="Gene3D" id="3.40.50.720">
    <property type="entry name" value="NAD(P)-binding Rossmann-like Domain"/>
    <property type="match status" value="1"/>
</dbReference>
<sequence length="52" mass="5237">MNAVASRLHAPIGLDLGGRTPEETAISICAEIIAARTGRPAASLSGTDGPIH</sequence>
<dbReference type="AlphaFoldDB" id="A0A6J5YCT4"/>
<proteinExistence type="predicted"/>
<organism evidence="2">
    <name type="scientific">freshwater metagenome</name>
    <dbReference type="NCBI Taxonomy" id="449393"/>
    <lineage>
        <taxon>unclassified sequences</taxon>
        <taxon>metagenomes</taxon>
        <taxon>ecological metagenomes</taxon>
    </lineage>
</organism>
<dbReference type="Pfam" id="PF13478">
    <property type="entry name" value="XdhC_C"/>
    <property type="match status" value="1"/>
</dbReference>
<dbReference type="InterPro" id="IPR027051">
    <property type="entry name" value="XdhC_Rossmann_dom"/>
</dbReference>
<reference evidence="2" key="1">
    <citation type="submission" date="2020-05" db="EMBL/GenBank/DDBJ databases">
        <authorList>
            <person name="Chiriac C."/>
            <person name="Salcher M."/>
            <person name="Ghai R."/>
            <person name="Kavagutti S V."/>
        </authorList>
    </citation>
    <scope>NUCLEOTIDE SEQUENCE</scope>
</reference>
<accession>A0A6J5YCT4</accession>
<dbReference type="PANTHER" id="PTHR30388:SF4">
    <property type="entry name" value="MOLYBDENUM COFACTOR INSERTION CHAPERONE PAOD"/>
    <property type="match status" value="1"/>
</dbReference>
<name>A0A6J5YCT4_9ZZZZ</name>
<dbReference type="InterPro" id="IPR052698">
    <property type="entry name" value="MoCofactor_Util/Proc"/>
</dbReference>
<feature type="domain" description="XdhC Rossmann" evidence="1">
    <location>
        <begin position="5"/>
        <end position="32"/>
    </location>
</feature>
<evidence type="ECO:0000259" key="1">
    <source>
        <dbReference type="Pfam" id="PF13478"/>
    </source>
</evidence>
<gene>
    <name evidence="2" type="ORF">UFOPK1392_01797</name>
</gene>